<accession>A0A165CS31</accession>
<keyword evidence="2" id="KW-1185">Reference proteome</keyword>
<evidence type="ECO:0000313" key="1">
    <source>
        <dbReference type="EMBL" id="KZT51292.1"/>
    </source>
</evidence>
<sequence length="106" mass="11536">MVAVTKTISRTRLLDENGMKRNALKGRVLGSNLEGMLGIPRDPGPAPAHMQTLLLQVCDGSTILMFQLDTGSAVFRPEENCSSSPKTSTKFALWSTSNLSKRITSR</sequence>
<dbReference type="OrthoDB" id="1920326at2759"/>
<proteinExistence type="predicted"/>
<dbReference type="InParanoid" id="A0A165CS31"/>
<dbReference type="Proteomes" id="UP000076842">
    <property type="component" value="Unassembled WGS sequence"/>
</dbReference>
<name>A0A165CS31_9BASI</name>
<protein>
    <submittedName>
        <fullName evidence="1">Uncharacterized protein</fullName>
    </submittedName>
</protein>
<dbReference type="AlphaFoldDB" id="A0A165CS31"/>
<reference evidence="1 2" key="1">
    <citation type="journal article" date="2016" name="Mol. Biol. Evol.">
        <title>Comparative Genomics of Early-Diverging Mushroom-Forming Fungi Provides Insights into the Origins of Lignocellulose Decay Capabilities.</title>
        <authorList>
            <person name="Nagy L.G."/>
            <person name="Riley R."/>
            <person name="Tritt A."/>
            <person name="Adam C."/>
            <person name="Daum C."/>
            <person name="Floudas D."/>
            <person name="Sun H."/>
            <person name="Yadav J.S."/>
            <person name="Pangilinan J."/>
            <person name="Larsson K.H."/>
            <person name="Matsuura K."/>
            <person name="Barry K."/>
            <person name="Labutti K."/>
            <person name="Kuo R."/>
            <person name="Ohm R.A."/>
            <person name="Bhattacharya S.S."/>
            <person name="Shirouzu T."/>
            <person name="Yoshinaga Y."/>
            <person name="Martin F.M."/>
            <person name="Grigoriev I.V."/>
            <person name="Hibbett D.S."/>
        </authorList>
    </citation>
    <scope>NUCLEOTIDE SEQUENCE [LARGE SCALE GENOMIC DNA]</scope>
    <source>
        <strain evidence="1 2">HHB12733</strain>
    </source>
</reference>
<organism evidence="1 2">
    <name type="scientific">Calocera cornea HHB12733</name>
    <dbReference type="NCBI Taxonomy" id="1353952"/>
    <lineage>
        <taxon>Eukaryota</taxon>
        <taxon>Fungi</taxon>
        <taxon>Dikarya</taxon>
        <taxon>Basidiomycota</taxon>
        <taxon>Agaricomycotina</taxon>
        <taxon>Dacrymycetes</taxon>
        <taxon>Dacrymycetales</taxon>
        <taxon>Dacrymycetaceae</taxon>
        <taxon>Calocera</taxon>
    </lineage>
</organism>
<gene>
    <name evidence="1" type="ORF">CALCODRAFT_145611</name>
</gene>
<evidence type="ECO:0000313" key="2">
    <source>
        <dbReference type="Proteomes" id="UP000076842"/>
    </source>
</evidence>
<dbReference type="EMBL" id="KV424115">
    <property type="protein sequence ID" value="KZT51292.1"/>
    <property type="molecule type" value="Genomic_DNA"/>
</dbReference>